<dbReference type="InterPro" id="IPR045851">
    <property type="entry name" value="AMP-bd_C_sf"/>
</dbReference>
<accession>A0A4S8NBK6</accession>
<feature type="domain" description="AMP-dependent synthetase/ligase" evidence="5">
    <location>
        <begin position="14"/>
        <end position="367"/>
    </location>
</feature>
<feature type="domain" description="AMP-binding enzyme C-terminal" evidence="6">
    <location>
        <begin position="418"/>
        <end position="492"/>
    </location>
</feature>
<dbReference type="GO" id="GO:0005324">
    <property type="term" value="F:long-chain fatty acid transmembrane transporter activity"/>
    <property type="evidence" value="ECO:0007669"/>
    <property type="project" value="TreeGrafter"/>
</dbReference>
<evidence type="ECO:0000259" key="6">
    <source>
        <dbReference type="Pfam" id="PF13193"/>
    </source>
</evidence>
<dbReference type="PROSITE" id="PS00455">
    <property type="entry name" value="AMP_BINDING"/>
    <property type="match status" value="1"/>
</dbReference>
<dbReference type="GO" id="GO:0044539">
    <property type="term" value="P:long-chain fatty acid import into cell"/>
    <property type="evidence" value="ECO:0007669"/>
    <property type="project" value="TreeGrafter"/>
</dbReference>
<dbReference type="Pfam" id="PF13193">
    <property type="entry name" value="AMP-binding_C"/>
    <property type="match status" value="1"/>
</dbReference>
<dbReference type="GO" id="GO:0004467">
    <property type="term" value="F:long-chain fatty acid-CoA ligase activity"/>
    <property type="evidence" value="ECO:0007669"/>
    <property type="project" value="TreeGrafter"/>
</dbReference>
<dbReference type="PANTHER" id="PTHR43107:SF15">
    <property type="entry name" value="FATTY ACID TRANSPORT PROTEIN 3, ISOFORM A"/>
    <property type="match status" value="1"/>
</dbReference>
<keyword evidence="4" id="KW-0067">ATP-binding</keyword>
<dbReference type="OrthoDB" id="9803968at2"/>
<dbReference type="Gene3D" id="3.30.300.30">
    <property type="match status" value="1"/>
</dbReference>
<dbReference type="GO" id="GO:0005524">
    <property type="term" value="F:ATP binding"/>
    <property type="evidence" value="ECO:0007669"/>
    <property type="project" value="UniProtKB-KW"/>
</dbReference>
<dbReference type="InterPro" id="IPR042099">
    <property type="entry name" value="ANL_N_sf"/>
</dbReference>
<evidence type="ECO:0000256" key="3">
    <source>
        <dbReference type="ARBA" id="ARBA00022741"/>
    </source>
</evidence>
<dbReference type="InterPro" id="IPR025110">
    <property type="entry name" value="AMP-bd_C"/>
</dbReference>
<sequence>MTVREQLLARSSDGRPGLLFEDRRWSWSEVVQESAARANALDEVLASDRPPHVAVLMDNVPEFAFVLGGAALAGQVVVGLNSTRRGAALAGDVARTDCQVVLVEPHLRDLLPDDLSVPVIDVDGAAWRDLLERQAGAPLPDHRSSPDDLLMLIFTSGTSGDPKAVRVTDQKVSGPGVLLGERFGLSAGEEQDIAYVSMPMFHSNAIMAGWAPALATGSAVALARRFSASGFLVDVRRHGATYANYVGKPLTYVLATPEQPDDADNPLRLVFGNEANEADIAAFAERFGCEVVDSYSSTENAVIVQRRPGMPAGSLGMPLEGIKVLDSETASETADAVFDGDGALLNADEAIGELVNTAGRGAFAGYYKDDDAEADRMRGGMYWSGDLAYRDADGWVYFAGRTGDWLRVDGENLAAAPIERVLLRHPAVAEAAVYAVPDPKVGDQVAAALLLRSPVGPDELESFLSAQADLSRKAWPRFVRIVEALPRTATNKVLKRTLAAEGVPAPGTAWVRAERGTSYDVS</sequence>
<dbReference type="InterPro" id="IPR000873">
    <property type="entry name" value="AMP-dep_synth/lig_dom"/>
</dbReference>
<evidence type="ECO:0000313" key="7">
    <source>
        <dbReference type="EMBL" id="THV13252.1"/>
    </source>
</evidence>
<proteinExistence type="inferred from homology"/>
<dbReference type="AlphaFoldDB" id="A0A4S8NBK6"/>
<dbReference type="Gene3D" id="3.40.50.12780">
    <property type="entry name" value="N-terminal domain of ligase-like"/>
    <property type="match status" value="1"/>
</dbReference>
<name>A0A4S8NBK6_9ACTN</name>
<dbReference type="SUPFAM" id="SSF56801">
    <property type="entry name" value="Acetyl-CoA synthetase-like"/>
    <property type="match status" value="1"/>
</dbReference>
<comment type="similarity">
    <text evidence="1">Belongs to the ATP-dependent AMP-binding enzyme family.</text>
</comment>
<dbReference type="PANTHER" id="PTHR43107">
    <property type="entry name" value="LONG-CHAIN FATTY ACID TRANSPORT PROTEIN"/>
    <property type="match status" value="1"/>
</dbReference>
<evidence type="ECO:0000256" key="4">
    <source>
        <dbReference type="ARBA" id="ARBA00022840"/>
    </source>
</evidence>
<dbReference type="EMBL" id="STGW01000005">
    <property type="protein sequence ID" value="THV13252.1"/>
    <property type="molecule type" value="Genomic_DNA"/>
</dbReference>
<keyword evidence="2" id="KW-0436">Ligase</keyword>
<reference evidence="7 8" key="1">
    <citation type="journal article" date="2009" name="Int. J. Syst. Evol. Microbiol.">
        <title>Nocardioides caeni sp. nov., isolated from wastewater.</title>
        <authorList>
            <person name="Yoon J.H."/>
            <person name="Kang S.J."/>
            <person name="Park S."/>
            <person name="Kim W."/>
            <person name="Oh T.K."/>
        </authorList>
    </citation>
    <scope>NUCLEOTIDE SEQUENCE [LARGE SCALE GENOMIC DNA]</scope>
    <source>
        <strain evidence="7 8">DSM 23134</strain>
    </source>
</reference>
<evidence type="ECO:0000256" key="2">
    <source>
        <dbReference type="ARBA" id="ARBA00022598"/>
    </source>
</evidence>
<dbReference type="Pfam" id="PF00501">
    <property type="entry name" value="AMP-binding"/>
    <property type="match status" value="1"/>
</dbReference>
<evidence type="ECO:0000256" key="1">
    <source>
        <dbReference type="ARBA" id="ARBA00006432"/>
    </source>
</evidence>
<dbReference type="Proteomes" id="UP000307087">
    <property type="component" value="Unassembled WGS sequence"/>
</dbReference>
<comment type="caution">
    <text evidence="7">The sequence shown here is derived from an EMBL/GenBank/DDBJ whole genome shotgun (WGS) entry which is preliminary data.</text>
</comment>
<dbReference type="GO" id="GO:0005886">
    <property type="term" value="C:plasma membrane"/>
    <property type="evidence" value="ECO:0007669"/>
    <property type="project" value="TreeGrafter"/>
</dbReference>
<protein>
    <submittedName>
        <fullName evidence="7">Acyl-CoA synthetase</fullName>
    </submittedName>
</protein>
<dbReference type="RefSeq" id="WP_136562713.1">
    <property type="nucleotide sequence ID" value="NZ_BAABLS010000010.1"/>
</dbReference>
<evidence type="ECO:0000313" key="8">
    <source>
        <dbReference type="Proteomes" id="UP000307087"/>
    </source>
</evidence>
<gene>
    <name evidence="7" type="ORF">E9934_09775</name>
</gene>
<keyword evidence="3" id="KW-0547">Nucleotide-binding</keyword>
<organism evidence="7 8">
    <name type="scientific">Nocardioides caeni</name>
    <dbReference type="NCBI Taxonomy" id="574700"/>
    <lineage>
        <taxon>Bacteria</taxon>
        <taxon>Bacillati</taxon>
        <taxon>Actinomycetota</taxon>
        <taxon>Actinomycetes</taxon>
        <taxon>Propionibacteriales</taxon>
        <taxon>Nocardioidaceae</taxon>
        <taxon>Nocardioides</taxon>
    </lineage>
</organism>
<keyword evidence="8" id="KW-1185">Reference proteome</keyword>
<evidence type="ECO:0000259" key="5">
    <source>
        <dbReference type="Pfam" id="PF00501"/>
    </source>
</evidence>
<dbReference type="InterPro" id="IPR020845">
    <property type="entry name" value="AMP-binding_CS"/>
</dbReference>